<name>A0A2P5TPV8_9GAMM</name>
<reference evidence="2" key="1">
    <citation type="submission" date="2016-11" db="EMBL/GenBank/DDBJ databases">
        <authorList>
            <person name="Sisinthy S."/>
            <person name="Ara S."/>
            <person name="Gundlapally S.R."/>
        </authorList>
    </citation>
    <scope>NUCLEOTIDE SEQUENCE [LARGE SCALE GENOMIC DNA]</scope>
    <source>
        <strain evidence="2">V1-41</strain>
    </source>
</reference>
<evidence type="ECO:0000313" key="1">
    <source>
        <dbReference type="EMBL" id="PPL17718.1"/>
    </source>
</evidence>
<sequence>MVGLSWGNNADARYGVWSQRGELFRQRILSLVETAKRLSCCPQQWLRTIVQTCIEKRDPPFWQHCPRQVSLGEQLPEMPMLRRLSIKGVRHASRDYW</sequence>
<evidence type="ECO:0000313" key="2">
    <source>
        <dbReference type="Proteomes" id="UP000242231"/>
    </source>
</evidence>
<keyword evidence="2" id="KW-1185">Reference proteome</keyword>
<accession>A0A2P5TPV8</accession>
<comment type="caution">
    <text evidence="1">The sequence shown here is derived from an EMBL/GenBank/DDBJ whole genome shotgun (WGS) entry which is preliminary data.</text>
</comment>
<organism evidence="1 2">
    <name type="scientific">Oceanisphaera arctica</name>
    <dbReference type="NCBI Taxonomy" id="641510"/>
    <lineage>
        <taxon>Bacteria</taxon>
        <taxon>Pseudomonadati</taxon>
        <taxon>Pseudomonadota</taxon>
        <taxon>Gammaproteobacteria</taxon>
        <taxon>Aeromonadales</taxon>
        <taxon>Aeromonadaceae</taxon>
        <taxon>Oceanisphaera</taxon>
    </lineage>
</organism>
<protein>
    <submittedName>
        <fullName evidence="1">Uncharacterized protein</fullName>
    </submittedName>
</protein>
<dbReference type="EMBL" id="MPZM01000005">
    <property type="protein sequence ID" value="PPL17718.1"/>
    <property type="molecule type" value="Genomic_DNA"/>
</dbReference>
<dbReference type="AlphaFoldDB" id="A0A2P5TPV8"/>
<gene>
    <name evidence="1" type="ORF">UN63_03900</name>
</gene>
<proteinExistence type="predicted"/>
<dbReference type="Proteomes" id="UP000242231">
    <property type="component" value="Unassembled WGS sequence"/>
</dbReference>